<accession>A0A8E2FC49</accession>
<dbReference type="EMBL" id="KV748593">
    <property type="protein sequence ID" value="OCL14271.1"/>
    <property type="molecule type" value="Genomic_DNA"/>
</dbReference>
<dbReference type="AlphaFoldDB" id="A0A8E2FC49"/>
<dbReference type="Proteomes" id="UP000250140">
    <property type="component" value="Unassembled WGS sequence"/>
</dbReference>
<evidence type="ECO:0000313" key="1">
    <source>
        <dbReference type="EMBL" id="OCL14271.1"/>
    </source>
</evidence>
<sequence length="77" mass="8616">MNDYWVRVLPYAFGGKCLSIMWLWANTFSPVLRASIGRIRAACQARIVCSHPPTLADCALKCLQRMPLLDVTSSAFL</sequence>
<protein>
    <submittedName>
        <fullName evidence="1">Uncharacterized protein</fullName>
    </submittedName>
</protein>
<gene>
    <name evidence="1" type="ORF">AOQ84DRAFT_351591</name>
</gene>
<reference evidence="1 2" key="1">
    <citation type="journal article" date="2016" name="Nat. Commun.">
        <title>Ectomycorrhizal ecology is imprinted in the genome of the dominant symbiotic fungus Cenococcum geophilum.</title>
        <authorList>
            <consortium name="DOE Joint Genome Institute"/>
            <person name="Peter M."/>
            <person name="Kohler A."/>
            <person name="Ohm R.A."/>
            <person name="Kuo A."/>
            <person name="Krutzmann J."/>
            <person name="Morin E."/>
            <person name="Arend M."/>
            <person name="Barry K.W."/>
            <person name="Binder M."/>
            <person name="Choi C."/>
            <person name="Clum A."/>
            <person name="Copeland A."/>
            <person name="Grisel N."/>
            <person name="Haridas S."/>
            <person name="Kipfer T."/>
            <person name="LaButti K."/>
            <person name="Lindquist E."/>
            <person name="Lipzen A."/>
            <person name="Maire R."/>
            <person name="Meier B."/>
            <person name="Mihaltcheva S."/>
            <person name="Molinier V."/>
            <person name="Murat C."/>
            <person name="Poggeler S."/>
            <person name="Quandt C.A."/>
            <person name="Sperisen C."/>
            <person name="Tritt A."/>
            <person name="Tisserant E."/>
            <person name="Crous P.W."/>
            <person name="Henrissat B."/>
            <person name="Nehls U."/>
            <person name="Egli S."/>
            <person name="Spatafora J.W."/>
            <person name="Grigoriev I.V."/>
            <person name="Martin F.M."/>
        </authorList>
    </citation>
    <scope>NUCLEOTIDE SEQUENCE [LARGE SCALE GENOMIC DNA]</scope>
    <source>
        <strain evidence="1 2">CBS 207.34</strain>
    </source>
</reference>
<organism evidence="1 2">
    <name type="scientific">Glonium stellatum</name>
    <dbReference type="NCBI Taxonomy" id="574774"/>
    <lineage>
        <taxon>Eukaryota</taxon>
        <taxon>Fungi</taxon>
        <taxon>Dikarya</taxon>
        <taxon>Ascomycota</taxon>
        <taxon>Pezizomycotina</taxon>
        <taxon>Dothideomycetes</taxon>
        <taxon>Pleosporomycetidae</taxon>
        <taxon>Gloniales</taxon>
        <taxon>Gloniaceae</taxon>
        <taxon>Glonium</taxon>
    </lineage>
</organism>
<keyword evidence="2" id="KW-1185">Reference proteome</keyword>
<proteinExistence type="predicted"/>
<evidence type="ECO:0000313" key="2">
    <source>
        <dbReference type="Proteomes" id="UP000250140"/>
    </source>
</evidence>
<name>A0A8E2FC49_9PEZI</name>